<accession>A0ABN9QG78</accession>
<name>A0ABN9QG78_9DINO</name>
<feature type="non-terminal residue" evidence="3">
    <location>
        <position position="1"/>
    </location>
</feature>
<proteinExistence type="predicted"/>
<protein>
    <submittedName>
        <fullName evidence="3">Uncharacterized protein</fullName>
    </submittedName>
</protein>
<evidence type="ECO:0000313" key="3">
    <source>
        <dbReference type="EMBL" id="CAK0804989.1"/>
    </source>
</evidence>
<feature type="non-terminal residue" evidence="3">
    <location>
        <position position="110"/>
    </location>
</feature>
<evidence type="ECO:0000256" key="1">
    <source>
        <dbReference type="SAM" id="Coils"/>
    </source>
</evidence>
<reference evidence="3" key="1">
    <citation type="submission" date="2023-10" db="EMBL/GenBank/DDBJ databases">
        <authorList>
            <person name="Chen Y."/>
            <person name="Shah S."/>
            <person name="Dougan E. K."/>
            <person name="Thang M."/>
            <person name="Chan C."/>
        </authorList>
    </citation>
    <scope>NUCLEOTIDE SEQUENCE [LARGE SCALE GENOMIC DNA]</scope>
</reference>
<feature type="coiled-coil region" evidence="1">
    <location>
        <begin position="64"/>
        <end position="110"/>
    </location>
</feature>
<keyword evidence="4" id="KW-1185">Reference proteome</keyword>
<evidence type="ECO:0000313" key="4">
    <source>
        <dbReference type="Proteomes" id="UP001189429"/>
    </source>
</evidence>
<keyword evidence="1" id="KW-0175">Coiled coil</keyword>
<feature type="region of interest" description="Disordered" evidence="2">
    <location>
        <begin position="1"/>
        <end position="59"/>
    </location>
</feature>
<comment type="caution">
    <text evidence="3">The sequence shown here is derived from an EMBL/GenBank/DDBJ whole genome shotgun (WGS) entry which is preliminary data.</text>
</comment>
<dbReference type="Proteomes" id="UP001189429">
    <property type="component" value="Unassembled WGS sequence"/>
</dbReference>
<gene>
    <name evidence="3" type="ORF">PCOR1329_LOCUS11652</name>
</gene>
<sequence>DVPDQGPAAATAAARGGGGATTGRSRPDLFGAPPGATASGGGLDVSAPAHRQPSGGGDVLQGLMRQQQEMFRQQQAALGRLQEETEQLRREKEEARLNLLDLKTRQLEEK</sequence>
<dbReference type="EMBL" id="CAUYUJ010003358">
    <property type="protein sequence ID" value="CAK0804989.1"/>
    <property type="molecule type" value="Genomic_DNA"/>
</dbReference>
<evidence type="ECO:0000256" key="2">
    <source>
        <dbReference type="SAM" id="MobiDB-lite"/>
    </source>
</evidence>
<organism evidence="3 4">
    <name type="scientific">Prorocentrum cordatum</name>
    <dbReference type="NCBI Taxonomy" id="2364126"/>
    <lineage>
        <taxon>Eukaryota</taxon>
        <taxon>Sar</taxon>
        <taxon>Alveolata</taxon>
        <taxon>Dinophyceae</taxon>
        <taxon>Prorocentrales</taxon>
        <taxon>Prorocentraceae</taxon>
        <taxon>Prorocentrum</taxon>
    </lineage>
</organism>